<dbReference type="Gene3D" id="1.10.287.110">
    <property type="entry name" value="DnaJ domain"/>
    <property type="match status" value="1"/>
</dbReference>
<dbReference type="Proteomes" id="UP001595536">
    <property type="component" value="Unassembled WGS sequence"/>
</dbReference>
<accession>A0ABV7LFY6</accession>
<dbReference type="SUPFAM" id="SSF158682">
    <property type="entry name" value="TerB-like"/>
    <property type="match status" value="1"/>
</dbReference>
<proteinExistence type="predicted"/>
<dbReference type="Pfam" id="PF05099">
    <property type="entry name" value="TerB"/>
    <property type="match status" value="1"/>
</dbReference>
<dbReference type="EMBL" id="JBHRUV010000059">
    <property type="protein sequence ID" value="MFC3266852.1"/>
    <property type="molecule type" value="Genomic_DNA"/>
</dbReference>
<name>A0ABV7LFY6_9HYPH</name>
<sequence length="266" mass="28107">MSVWGKLGGLGLGAVTGGPLGALIGAAAGHALVDRPGSPAAQALAATGRFLESTGLFAPGGVFGPPPPEVIYATGLVALCAKMARADGVVTEDEIAAFRRIIDVPPQDLPRVQRLFDIARQTTVGFDVYARQLARTFAGDRPLLESVLDALFRIACADHAVHEAELAFLQQVADIFGFTAEEFALVRASHLAEPDDPWRILGAHPDMSDAELQRCYRRQIAEHHPDRLIAAGLPQEAVAVANARAAAINAAFARIRAMRAGPAPAW</sequence>
<dbReference type="RefSeq" id="WP_376831172.1">
    <property type="nucleotide sequence ID" value="NZ_JBHLWR010000006.1"/>
</dbReference>
<reference evidence="3" key="1">
    <citation type="journal article" date="2019" name="Int. J. Syst. Evol. Microbiol.">
        <title>The Global Catalogue of Microorganisms (GCM) 10K type strain sequencing project: providing services to taxonomists for standard genome sequencing and annotation.</title>
        <authorList>
            <consortium name="The Broad Institute Genomics Platform"/>
            <consortium name="The Broad Institute Genome Sequencing Center for Infectious Disease"/>
            <person name="Wu L."/>
            <person name="Ma J."/>
        </authorList>
    </citation>
    <scope>NUCLEOTIDE SEQUENCE [LARGE SCALE GENOMIC DNA]</scope>
    <source>
        <strain evidence="3">CCM 7941</strain>
    </source>
</reference>
<comment type="caution">
    <text evidence="2">The sequence shown here is derived from an EMBL/GenBank/DDBJ whole genome shotgun (WGS) entry which is preliminary data.</text>
</comment>
<evidence type="ECO:0000313" key="2">
    <source>
        <dbReference type="EMBL" id="MFC3266852.1"/>
    </source>
</evidence>
<evidence type="ECO:0000313" key="3">
    <source>
        <dbReference type="Proteomes" id="UP001595536"/>
    </source>
</evidence>
<dbReference type="InterPro" id="IPR007791">
    <property type="entry name" value="DjlA_N"/>
</dbReference>
<dbReference type="PROSITE" id="PS50076">
    <property type="entry name" value="DNAJ_2"/>
    <property type="match status" value="1"/>
</dbReference>
<dbReference type="CDD" id="cd06257">
    <property type="entry name" value="DnaJ"/>
    <property type="match status" value="1"/>
</dbReference>
<evidence type="ECO:0000259" key="1">
    <source>
        <dbReference type="PROSITE" id="PS50076"/>
    </source>
</evidence>
<dbReference type="Gene3D" id="1.10.3680.10">
    <property type="entry name" value="TerB-like"/>
    <property type="match status" value="1"/>
</dbReference>
<dbReference type="SUPFAM" id="SSF46565">
    <property type="entry name" value="Chaperone J-domain"/>
    <property type="match status" value="1"/>
</dbReference>
<dbReference type="SMART" id="SM00271">
    <property type="entry name" value="DnaJ"/>
    <property type="match status" value="1"/>
</dbReference>
<gene>
    <name evidence="2" type="ORF">ACFOEX_10890</name>
</gene>
<organism evidence="2 3">
    <name type="scientific">Camelimonas abortus</name>
    <dbReference type="NCBI Taxonomy" id="1017184"/>
    <lineage>
        <taxon>Bacteria</taxon>
        <taxon>Pseudomonadati</taxon>
        <taxon>Pseudomonadota</taxon>
        <taxon>Alphaproteobacteria</taxon>
        <taxon>Hyphomicrobiales</taxon>
        <taxon>Chelatococcaceae</taxon>
        <taxon>Camelimonas</taxon>
    </lineage>
</organism>
<dbReference type="InterPro" id="IPR001623">
    <property type="entry name" value="DnaJ_domain"/>
</dbReference>
<keyword evidence="3" id="KW-1185">Reference proteome</keyword>
<dbReference type="InterPro" id="IPR036869">
    <property type="entry name" value="J_dom_sf"/>
</dbReference>
<protein>
    <submittedName>
        <fullName evidence="2">TerB family tellurite resistance protein</fullName>
    </submittedName>
</protein>
<feature type="domain" description="J" evidence="1">
    <location>
        <begin position="196"/>
        <end position="260"/>
    </location>
</feature>
<dbReference type="CDD" id="cd07316">
    <property type="entry name" value="terB_like_DjlA"/>
    <property type="match status" value="1"/>
</dbReference>
<dbReference type="InterPro" id="IPR029024">
    <property type="entry name" value="TerB-like"/>
</dbReference>